<organism evidence="1 2">
    <name type="scientific">Dyella marensis</name>
    <dbReference type="NCBI Taxonomy" id="500610"/>
    <lineage>
        <taxon>Bacteria</taxon>
        <taxon>Pseudomonadati</taxon>
        <taxon>Pseudomonadota</taxon>
        <taxon>Gammaproteobacteria</taxon>
        <taxon>Lysobacterales</taxon>
        <taxon>Rhodanobacteraceae</taxon>
        <taxon>Dyella</taxon>
    </lineage>
</organism>
<keyword evidence="2" id="KW-1185">Reference proteome</keyword>
<dbReference type="AlphaFoldDB" id="A0A1I2A1B4"/>
<dbReference type="Proteomes" id="UP000199477">
    <property type="component" value="Unassembled WGS sequence"/>
</dbReference>
<sequence length="209" mass="22937">MSTFTHETRSELVCRIARAAWDAKAISLTGFSRAVVAYYFLNTPESSVNTNLRQPSATNADRMEEDEKHNRQIIERLMKGTVKTFPADLEEGWVMSLPDAYREQALRELAARYGLLPARAVHIADFQANAATLMKAVAQVMETFAPIAQDGVINHLDRPHLKPFLASIADAQGVLASLAHQAAQALADETTTQVVRLADRKPGAHGEGN</sequence>
<protein>
    <submittedName>
        <fullName evidence="1">Uncharacterized protein</fullName>
    </submittedName>
</protein>
<accession>A0A1I2A1B4</accession>
<name>A0A1I2A1B4_9GAMM</name>
<proteinExistence type="predicted"/>
<evidence type="ECO:0000313" key="1">
    <source>
        <dbReference type="EMBL" id="SFE37557.1"/>
    </source>
</evidence>
<gene>
    <name evidence="1" type="ORF">SAMN02799615_00884</name>
</gene>
<dbReference type="RefSeq" id="WP_051548999.1">
    <property type="nucleotide sequence ID" value="NZ_FONH01000002.1"/>
</dbReference>
<evidence type="ECO:0000313" key="2">
    <source>
        <dbReference type="Proteomes" id="UP000199477"/>
    </source>
</evidence>
<reference evidence="2" key="1">
    <citation type="submission" date="2016-10" db="EMBL/GenBank/DDBJ databases">
        <authorList>
            <person name="Varghese N."/>
            <person name="Submissions S."/>
        </authorList>
    </citation>
    <scope>NUCLEOTIDE SEQUENCE [LARGE SCALE GENOMIC DNA]</scope>
    <source>
        <strain evidence="2">UNC178MFTsu3.1</strain>
    </source>
</reference>
<dbReference type="EMBL" id="FONH01000002">
    <property type="protein sequence ID" value="SFE37557.1"/>
    <property type="molecule type" value="Genomic_DNA"/>
</dbReference>